<protein>
    <submittedName>
        <fullName evidence="1">Uncharacterized protein</fullName>
    </submittedName>
</protein>
<comment type="caution">
    <text evidence="1">The sequence shown here is derived from an EMBL/GenBank/DDBJ whole genome shotgun (WGS) entry which is preliminary data.</text>
</comment>
<accession>X1A119</accession>
<feature type="non-terminal residue" evidence="1">
    <location>
        <position position="1"/>
    </location>
</feature>
<evidence type="ECO:0000313" key="1">
    <source>
        <dbReference type="EMBL" id="GAG66443.1"/>
    </source>
</evidence>
<organism evidence="1">
    <name type="scientific">marine sediment metagenome</name>
    <dbReference type="NCBI Taxonomy" id="412755"/>
    <lineage>
        <taxon>unclassified sequences</taxon>
        <taxon>metagenomes</taxon>
        <taxon>ecological metagenomes</taxon>
    </lineage>
</organism>
<name>X1A119_9ZZZZ</name>
<proteinExistence type="predicted"/>
<dbReference type="InterPro" id="IPR027417">
    <property type="entry name" value="P-loop_NTPase"/>
</dbReference>
<reference evidence="1" key="1">
    <citation type="journal article" date="2014" name="Front. Microbiol.">
        <title>High frequency of phylogenetically diverse reductive dehalogenase-homologous genes in deep subseafloor sedimentary metagenomes.</title>
        <authorList>
            <person name="Kawai M."/>
            <person name="Futagami T."/>
            <person name="Toyoda A."/>
            <person name="Takaki Y."/>
            <person name="Nishi S."/>
            <person name="Hori S."/>
            <person name="Arai W."/>
            <person name="Tsubouchi T."/>
            <person name="Morono Y."/>
            <person name="Uchiyama I."/>
            <person name="Ito T."/>
            <person name="Fujiyama A."/>
            <person name="Inagaki F."/>
            <person name="Takami H."/>
        </authorList>
    </citation>
    <scope>NUCLEOTIDE SEQUENCE</scope>
    <source>
        <strain evidence="1">Expedition CK06-06</strain>
    </source>
</reference>
<dbReference type="AlphaFoldDB" id="X1A119"/>
<gene>
    <name evidence="1" type="ORF">S01H4_15051</name>
</gene>
<sequence length="160" mass="18660">DFPVCRPEIMEFYNDSNWIEKGKQLLIYGNYGNYKTSHAIQIALKIIREYQWKCLYYKTSELPKLLMNDNSVENNIKSKNTKLVIWDNFGKEGSEKFGGKVFDALEWRIHNFLSNILIVNADLKVIEEIYGGAMASRILAFIHVPMDGEDKRSKIKFGRK</sequence>
<dbReference type="SUPFAM" id="SSF52540">
    <property type="entry name" value="P-loop containing nucleoside triphosphate hydrolases"/>
    <property type="match status" value="1"/>
</dbReference>
<dbReference type="EMBL" id="BART01006597">
    <property type="protein sequence ID" value="GAG66443.1"/>
    <property type="molecule type" value="Genomic_DNA"/>
</dbReference>
<dbReference type="Gene3D" id="3.40.50.300">
    <property type="entry name" value="P-loop containing nucleotide triphosphate hydrolases"/>
    <property type="match status" value="1"/>
</dbReference>